<dbReference type="GeneID" id="96998841"/>
<protein>
    <recommendedName>
        <fullName evidence="10">Small ribosomal subunit biogenesis GTPase RsgA</fullName>
        <ecNumber evidence="10">3.6.1.-</ecNumber>
    </recommendedName>
</protein>
<dbReference type="PANTHER" id="PTHR32120:SF11">
    <property type="entry name" value="SMALL RIBOSOMAL SUBUNIT BIOGENESIS GTPASE RSGA 1, MITOCHONDRIAL-RELATED"/>
    <property type="match status" value="1"/>
</dbReference>
<keyword evidence="1 10" id="KW-0963">Cytoplasm</keyword>
<dbReference type="CDD" id="cd01854">
    <property type="entry name" value="YjeQ_EngC"/>
    <property type="match status" value="1"/>
</dbReference>
<feature type="binding site" evidence="10">
    <location>
        <position position="260"/>
    </location>
    <ligand>
        <name>Zn(2+)</name>
        <dbReference type="ChEBI" id="CHEBI:29105"/>
    </ligand>
</feature>
<evidence type="ECO:0000256" key="9">
    <source>
        <dbReference type="ARBA" id="ARBA00023134"/>
    </source>
</evidence>
<comment type="similarity">
    <text evidence="10">Belongs to the TRAFAC class YlqF/YawG GTPase family. RsgA subfamily.</text>
</comment>
<keyword evidence="14" id="KW-1185">Reference proteome</keyword>
<evidence type="ECO:0000256" key="8">
    <source>
        <dbReference type="ARBA" id="ARBA00022884"/>
    </source>
</evidence>
<dbReference type="RefSeq" id="WP_005398241.1">
    <property type="nucleotide sequence ID" value="NZ_JH601088.1"/>
</dbReference>
<evidence type="ECO:0000256" key="7">
    <source>
        <dbReference type="ARBA" id="ARBA00022833"/>
    </source>
</evidence>
<dbReference type="GO" id="GO:0042274">
    <property type="term" value="P:ribosomal small subunit biogenesis"/>
    <property type="evidence" value="ECO:0007669"/>
    <property type="project" value="UniProtKB-UniRule"/>
</dbReference>
<evidence type="ECO:0000313" key="14">
    <source>
        <dbReference type="Proteomes" id="UP000004191"/>
    </source>
</evidence>
<dbReference type="GO" id="GO:0046872">
    <property type="term" value="F:metal ion binding"/>
    <property type="evidence" value="ECO:0007669"/>
    <property type="project" value="UniProtKB-KW"/>
</dbReference>
<proteinExistence type="inferred from homology"/>
<evidence type="ECO:0000256" key="4">
    <source>
        <dbReference type="ARBA" id="ARBA00022730"/>
    </source>
</evidence>
<dbReference type="Gene3D" id="3.40.50.300">
    <property type="entry name" value="P-loop containing nucleotide triphosphate hydrolases"/>
    <property type="match status" value="1"/>
</dbReference>
<comment type="subcellular location">
    <subcellularLocation>
        <location evidence="10">Cytoplasm</location>
    </subcellularLocation>
</comment>
<dbReference type="Pfam" id="PF03193">
    <property type="entry name" value="RsgA_GTPase"/>
    <property type="match status" value="1"/>
</dbReference>
<organism evidence="13 14">
    <name type="scientific">Helcococcus kunzii ATCC 51366</name>
    <dbReference type="NCBI Taxonomy" id="883114"/>
    <lineage>
        <taxon>Bacteria</taxon>
        <taxon>Bacillati</taxon>
        <taxon>Bacillota</taxon>
        <taxon>Tissierellia</taxon>
        <taxon>Tissierellales</taxon>
        <taxon>Peptoniphilaceae</taxon>
        <taxon>Helcococcus</taxon>
    </lineage>
</organism>
<dbReference type="Proteomes" id="UP000004191">
    <property type="component" value="Unassembled WGS sequence"/>
</dbReference>
<evidence type="ECO:0000313" key="13">
    <source>
        <dbReference type="EMBL" id="EHR33909.1"/>
    </source>
</evidence>
<evidence type="ECO:0000256" key="10">
    <source>
        <dbReference type="HAMAP-Rule" id="MF_01820"/>
    </source>
</evidence>
<dbReference type="GO" id="GO:0003924">
    <property type="term" value="F:GTPase activity"/>
    <property type="evidence" value="ECO:0007669"/>
    <property type="project" value="UniProtKB-UniRule"/>
</dbReference>
<dbReference type="NCBIfam" id="TIGR00157">
    <property type="entry name" value="ribosome small subunit-dependent GTPase A"/>
    <property type="match status" value="1"/>
</dbReference>
<keyword evidence="2 10" id="KW-0690">Ribosome biogenesis</keyword>
<reference evidence="13 14" key="1">
    <citation type="submission" date="2012-01" db="EMBL/GenBank/DDBJ databases">
        <title>The Genome Sequence of Helcococcus kunzii ATCC 51366.</title>
        <authorList>
            <consortium name="The Broad Institute Genome Sequencing Platform"/>
            <person name="Earl A."/>
            <person name="Ward D."/>
            <person name="Feldgarden M."/>
            <person name="Gevers D."/>
            <person name="Huys G."/>
            <person name="Young S.K."/>
            <person name="Zeng Q."/>
            <person name="Gargeya S."/>
            <person name="Fitzgerald M."/>
            <person name="Haas B."/>
            <person name="Abouelleil A."/>
            <person name="Alvarado L."/>
            <person name="Arachchi H.M."/>
            <person name="Berlin A."/>
            <person name="Chapman S.B."/>
            <person name="Gearin G."/>
            <person name="Goldberg J."/>
            <person name="Griggs A."/>
            <person name="Gujja S."/>
            <person name="Hansen M."/>
            <person name="Heiman D."/>
            <person name="Howarth C."/>
            <person name="Larimer J."/>
            <person name="Lui A."/>
            <person name="MacDonald P.J.P."/>
            <person name="McCowen C."/>
            <person name="Montmayeur A."/>
            <person name="Murphy C."/>
            <person name="Neiman D."/>
            <person name="Pearson M."/>
            <person name="Priest M."/>
            <person name="Roberts A."/>
            <person name="Saif S."/>
            <person name="Shea T."/>
            <person name="Sisk P."/>
            <person name="Stolte C."/>
            <person name="Sykes S."/>
            <person name="Wortman J."/>
            <person name="Nusbaum C."/>
            <person name="Birren B."/>
        </authorList>
    </citation>
    <scope>NUCLEOTIDE SEQUENCE [LARGE SCALE GENOMIC DNA]</scope>
    <source>
        <strain evidence="13 14">ATCC 51366</strain>
    </source>
</reference>
<feature type="binding site" evidence="10">
    <location>
        <position position="254"/>
    </location>
    <ligand>
        <name>Zn(2+)</name>
        <dbReference type="ChEBI" id="CHEBI:29105"/>
    </ligand>
</feature>
<dbReference type="Pfam" id="PF16745">
    <property type="entry name" value="RsgA_N"/>
    <property type="match status" value="1"/>
</dbReference>
<dbReference type="CDD" id="cd04466">
    <property type="entry name" value="S1_YloQ_GTPase"/>
    <property type="match status" value="1"/>
</dbReference>
<dbReference type="SUPFAM" id="SSF52540">
    <property type="entry name" value="P-loop containing nucleoside triphosphate hydrolases"/>
    <property type="match status" value="1"/>
</dbReference>
<dbReference type="STRING" id="883114.HMPREF9709_00845"/>
<evidence type="ECO:0000259" key="11">
    <source>
        <dbReference type="PROSITE" id="PS50936"/>
    </source>
</evidence>
<accession>H3NND4</accession>
<dbReference type="InterPro" id="IPR004881">
    <property type="entry name" value="Ribosome_biogen_GTPase_RsgA"/>
</dbReference>
<dbReference type="InterPro" id="IPR012340">
    <property type="entry name" value="NA-bd_OB-fold"/>
</dbReference>
<dbReference type="PROSITE" id="PS50936">
    <property type="entry name" value="ENGC_GTPASE"/>
    <property type="match status" value="1"/>
</dbReference>
<comment type="cofactor">
    <cofactor evidence="10">
        <name>Zn(2+)</name>
        <dbReference type="ChEBI" id="CHEBI:29105"/>
    </cofactor>
    <text evidence="10">Binds 1 zinc ion per subunit.</text>
</comment>
<keyword evidence="4 10" id="KW-0699">rRNA-binding</keyword>
<dbReference type="GO" id="GO:0019843">
    <property type="term" value="F:rRNA binding"/>
    <property type="evidence" value="ECO:0007669"/>
    <property type="project" value="UniProtKB-KW"/>
</dbReference>
<dbReference type="GO" id="GO:0005737">
    <property type="term" value="C:cytoplasm"/>
    <property type="evidence" value="ECO:0007669"/>
    <property type="project" value="UniProtKB-SubCell"/>
</dbReference>
<dbReference type="SUPFAM" id="SSF50249">
    <property type="entry name" value="Nucleic acid-binding proteins"/>
    <property type="match status" value="1"/>
</dbReference>
<dbReference type="InterPro" id="IPR010914">
    <property type="entry name" value="RsgA_GTPase_dom"/>
</dbReference>
<feature type="domain" description="EngC GTPase" evidence="11">
    <location>
        <begin position="73"/>
        <end position="220"/>
    </location>
</feature>
<comment type="function">
    <text evidence="10">One of several proteins that assist in the late maturation steps of the functional core of the 30S ribosomal subunit. Helps release RbfA from mature subunits. May play a role in the assembly of ribosomal proteins into the subunit. Circularly permuted GTPase that catalyzes slow GTP hydrolysis, GTPase activity is stimulated by the 30S ribosomal subunit.</text>
</comment>
<evidence type="ECO:0000256" key="3">
    <source>
        <dbReference type="ARBA" id="ARBA00022723"/>
    </source>
</evidence>
<feature type="binding site" evidence="10">
    <location>
        <position position="252"/>
    </location>
    <ligand>
        <name>Zn(2+)</name>
        <dbReference type="ChEBI" id="CHEBI:29105"/>
    </ligand>
</feature>
<dbReference type="GO" id="GO:0005525">
    <property type="term" value="F:GTP binding"/>
    <property type="evidence" value="ECO:0007669"/>
    <property type="project" value="UniProtKB-UniRule"/>
</dbReference>
<dbReference type="PROSITE" id="PS51721">
    <property type="entry name" value="G_CP"/>
    <property type="match status" value="1"/>
</dbReference>
<name>H3NND4_9FIRM</name>
<comment type="caution">
    <text evidence="10">Lacks conserved residue(s) required for the propagation of feature annotation.</text>
</comment>
<dbReference type="EMBL" id="AGEI01000021">
    <property type="protein sequence ID" value="EHR33909.1"/>
    <property type="molecule type" value="Genomic_DNA"/>
</dbReference>
<feature type="binding site" evidence="10">
    <location>
        <position position="247"/>
    </location>
    <ligand>
        <name>Zn(2+)</name>
        <dbReference type="ChEBI" id="CHEBI:29105"/>
    </ligand>
</feature>
<evidence type="ECO:0000256" key="5">
    <source>
        <dbReference type="ARBA" id="ARBA00022741"/>
    </source>
</evidence>
<keyword evidence="6 10" id="KW-0378">Hydrolase</keyword>
<dbReference type="Gene3D" id="1.10.40.50">
    <property type="entry name" value="Probable gtpase engc, domain 3"/>
    <property type="match status" value="1"/>
</dbReference>
<keyword evidence="3 10" id="KW-0479">Metal-binding</keyword>
<evidence type="ECO:0000256" key="2">
    <source>
        <dbReference type="ARBA" id="ARBA00022517"/>
    </source>
</evidence>
<evidence type="ECO:0000256" key="6">
    <source>
        <dbReference type="ARBA" id="ARBA00022801"/>
    </source>
</evidence>
<dbReference type="HOGENOM" id="CLU_033617_2_1_9"/>
<dbReference type="HAMAP" id="MF_01820">
    <property type="entry name" value="GTPase_RsgA"/>
    <property type="match status" value="1"/>
</dbReference>
<dbReference type="Gene3D" id="2.40.50.140">
    <property type="entry name" value="Nucleic acid-binding proteins"/>
    <property type="match status" value="1"/>
</dbReference>
<keyword evidence="9 10" id="KW-0342">GTP-binding</keyword>
<keyword evidence="7 10" id="KW-0862">Zinc</keyword>
<sequence>MNKKGIITKSQKDLYYVISDEIVYQAKARGLFREKNIKPIVGDKVEINILQDGTAYIENVLERKNSLVRPPIANIDQILLVHSLVNPKINYTTFDKYLIMLEHFGIEVNLIINKIELASESEIQEFKNIYDKTKYRYIFTSAEENIGIDELKAIMKDKISSFAGPSGVGKSTLLNLLHDSFDVETGNISKKTSRGKHTTRHTELFEIDKNTFIFDTPGFSSLDLSFIKDEKLLKQYFDEFLIYQKMCKFNNCDHINEPKCAVKDALEKGEISKSRYYNYIYIYNELKRERKY</sequence>
<comment type="caution">
    <text evidence="13">The sequence shown here is derived from an EMBL/GenBank/DDBJ whole genome shotgun (WGS) entry which is preliminary data.</text>
</comment>
<dbReference type="eggNOG" id="COG1162">
    <property type="taxonomic scope" value="Bacteria"/>
</dbReference>
<gene>
    <name evidence="10" type="primary">rsgA</name>
    <name evidence="13" type="ORF">HMPREF9709_00845</name>
</gene>
<dbReference type="InterPro" id="IPR030378">
    <property type="entry name" value="G_CP_dom"/>
</dbReference>
<dbReference type="InterPro" id="IPR027417">
    <property type="entry name" value="P-loop_NTPase"/>
</dbReference>
<dbReference type="PATRIC" id="fig|883114.3.peg.835"/>
<evidence type="ECO:0000256" key="1">
    <source>
        <dbReference type="ARBA" id="ARBA00022490"/>
    </source>
</evidence>
<comment type="subunit">
    <text evidence="10">Monomer. Associates with 30S ribosomal subunit, binds 16S rRNA.</text>
</comment>
<keyword evidence="5 10" id="KW-0547">Nucleotide-binding</keyword>
<dbReference type="InterPro" id="IPR031944">
    <property type="entry name" value="RsgA_N"/>
</dbReference>
<feature type="domain" description="CP-type G" evidence="12">
    <location>
        <begin position="64"/>
        <end position="222"/>
    </location>
</feature>
<evidence type="ECO:0000259" key="12">
    <source>
        <dbReference type="PROSITE" id="PS51721"/>
    </source>
</evidence>
<dbReference type="PANTHER" id="PTHR32120">
    <property type="entry name" value="SMALL RIBOSOMAL SUBUNIT BIOGENESIS GTPASE RSGA"/>
    <property type="match status" value="1"/>
</dbReference>
<dbReference type="OrthoDB" id="9809485at2"/>
<dbReference type="AlphaFoldDB" id="H3NND4"/>
<keyword evidence="8 10" id="KW-0694">RNA-binding</keyword>
<dbReference type="EC" id="3.6.1.-" evidence="10"/>
<feature type="binding site" evidence="10">
    <location>
        <begin position="164"/>
        <end position="172"/>
    </location>
    <ligand>
        <name>GTP</name>
        <dbReference type="ChEBI" id="CHEBI:37565"/>
    </ligand>
</feature>